<dbReference type="SUPFAM" id="SSF48403">
    <property type="entry name" value="Ankyrin repeat"/>
    <property type="match status" value="1"/>
</dbReference>
<keyword evidence="6 10" id="KW-0472">Membrane</keyword>
<evidence type="ECO:0000256" key="5">
    <source>
        <dbReference type="ARBA" id="ARBA00023065"/>
    </source>
</evidence>
<comment type="subcellular location">
    <subcellularLocation>
        <location evidence="1">Membrane</location>
        <topology evidence="1">Multi-pass membrane protein</topology>
    </subcellularLocation>
</comment>
<dbReference type="Pfam" id="PF12796">
    <property type="entry name" value="Ank_2"/>
    <property type="match status" value="1"/>
</dbReference>
<dbReference type="OrthoDB" id="6264703at2759"/>
<comment type="caution">
    <text evidence="14">The sequence shown here is derived from an EMBL/GenBank/DDBJ whole genome shotgun (WGS) entry which is preliminary data.</text>
</comment>
<keyword evidence="2" id="KW-0813">Transport</keyword>
<dbReference type="Proteomes" id="UP000748531">
    <property type="component" value="Unassembled WGS sequence"/>
</dbReference>
<dbReference type="GO" id="GO:0005886">
    <property type="term" value="C:plasma membrane"/>
    <property type="evidence" value="ECO:0007669"/>
    <property type="project" value="TreeGrafter"/>
</dbReference>
<evidence type="ECO:0000313" key="15">
    <source>
        <dbReference type="Proteomes" id="UP000748531"/>
    </source>
</evidence>
<dbReference type="InterPro" id="IPR002110">
    <property type="entry name" value="Ankyrin_rpt"/>
</dbReference>
<dbReference type="Gene3D" id="3.90.79.10">
    <property type="entry name" value="Nucleoside Triphosphate Pyrophosphohydrolase"/>
    <property type="match status" value="1"/>
</dbReference>
<dbReference type="InterPro" id="IPR041491">
    <property type="entry name" value="TRPM_SLOG"/>
</dbReference>
<keyword evidence="3 10" id="KW-0812">Transmembrane</keyword>
<dbReference type="PROSITE" id="PS50088">
    <property type="entry name" value="ANK_REPEAT"/>
    <property type="match status" value="1"/>
</dbReference>
<keyword evidence="8" id="KW-0040">ANK repeat</keyword>
<feature type="transmembrane region" description="Helical" evidence="10">
    <location>
        <begin position="830"/>
        <end position="850"/>
    </location>
</feature>
<keyword evidence="7" id="KW-0407">Ion channel</keyword>
<evidence type="ECO:0000256" key="7">
    <source>
        <dbReference type="ARBA" id="ARBA00023303"/>
    </source>
</evidence>
<evidence type="ECO:0000256" key="10">
    <source>
        <dbReference type="SAM" id="Phobius"/>
    </source>
</evidence>
<evidence type="ECO:0008006" key="16">
    <source>
        <dbReference type="Google" id="ProtNLM"/>
    </source>
</evidence>
<dbReference type="InterPro" id="IPR057366">
    <property type="entry name" value="TRPM-like"/>
</dbReference>
<feature type="transmembrane region" description="Helical" evidence="10">
    <location>
        <begin position="1155"/>
        <end position="1177"/>
    </location>
</feature>
<dbReference type="Gene3D" id="1.25.40.20">
    <property type="entry name" value="Ankyrin repeat-containing domain"/>
    <property type="match status" value="1"/>
</dbReference>
<dbReference type="EMBL" id="LUCH01000874">
    <property type="protein sequence ID" value="KAF5404129.1"/>
    <property type="molecule type" value="Genomic_DNA"/>
</dbReference>
<evidence type="ECO:0000259" key="13">
    <source>
        <dbReference type="Pfam" id="PF25508"/>
    </source>
</evidence>
<feature type="domain" description="Ion transport" evidence="11">
    <location>
        <begin position="925"/>
        <end position="1185"/>
    </location>
</feature>
<evidence type="ECO:0000313" key="14">
    <source>
        <dbReference type="EMBL" id="KAF5404129.1"/>
    </source>
</evidence>
<gene>
    <name evidence="14" type="ORF">PHET_02475</name>
</gene>
<keyword evidence="4 10" id="KW-1133">Transmembrane helix</keyword>
<dbReference type="InterPro" id="IPR036770">
    <property type="entry name" value="Ankyrin_rpt-contain_sf"/>
</dbReference>
<keyword evidence="15" id="KW-1185">Reference proteome</keyword>
<protein>
    <recommendedName>
        <fullName evidence="16">Transient receptor potential cation channel subfamily M member 2</fullName>
    </recommendedName>
</protein>
<evidence type="ECO:0000256" key="9">
    <source>
        <dbReference type="SAM" id="MobiDB-lite"/>
    </source>
</evidence>
<dbReference type="InterPro" id="IPR050927">
    <property type="entry name" value="TRPM"/>
</dbReference>
<evidence type="ECO:0000256" key="3">
    <source>
        <dbReference type="ARBA" id="ARBA00022692"/>
    </source>
</evidence>
<keyword evidence="5" id="KW-0406">Ion transport</keyword>
<sequence length="1714" mass="196018">MHLTHPSLLHAAVWYSAHECLAYLLQDGFVRDLDKPSGEGLTPLHLAAAVGDFVAVNQLLQAGASVEIFDHEGRTPLHYAIGTDMRVVVQLCSRSASCLQIPDHYNKTPYNLATEYQDTLAAHFFITLMKANRGLLSHMEISMEARMMSMKSNLKEGSLWIPLNLKAPICVKPARDLCGGNVFCACNLPVSEHEPLSRNTTLLQRFAKYKSRFVLGPTNTFGEIEHAANNFVSPYVRISDTVKISKLLHLFETVWSMERPQLVLSFYGDEVNSTQLKESIRKLVWKISGSTVTWIITDGMQQGISPVVSEAIKQYIEAYGEGLVEALGVVPWRRACALEGLTSPEYTGCYPARYTVMKETSALHGDLDINMTHYLFVDNGECALDQATLEFRSKLESFLHNWSCSDHLDDVNMLKQVQTCGILSGGNENTLNAIHSLVKDNMPIILLKNSGGLADILIVCLEDTEVGQRNLHKRAVTEGSRDSEIFRLSPANIRQAVLTYWERMEKPDIVVLLIQELLDSSKLLCIYDAEEDELDYHVLLLLLGPTEDAATANVEAQFSKLEIAIALNRSDVAREKVFLDGLKWDNDRLGSYMMSFLLQENVEFTKLFLEKGFDLKAYVTCETMERLYTYSVRRATQKRALVNVIRHLVKLPERINLLLIGKVLTLLMGNRYFPVYLEPNFAKTVETEKREKMPICPATHLFIWALLTERNDAAAFFWTQTQEPLGAALMAACLLRRFARFADSLVNREELIEFSNSYEDKAHGLLTECYSQDPANTAEILIRERSLFGQVSCIMLASDGNSMSFISHRCSEQFLERTWCGAIDQHARRFTFFISLITGIVMPPLVPFTIKFNLEATKQPIEENGKDAKIGTLSRMTKNSKLLMDDDLTTEAESPKEKCRNYFRKIYAFYYSPSVRFSYATLAHIVFLCFFVYVLLFNTARQSNYDLTANMILLIWVVSFFIENVRQGFTSGLSFRAYIKRIWKSLELIAVALYILGTALHLMLVAESAIHYRKMPIDPVETVQETLLRMADVFYGLSLFLFFFRLLEAFTADITIGPLVVMVQTMVVKDLLPFLALFVVCLFSFAVLQWVIAFKYTASQSHLQNLRTLFDALQMAYFQIFGEYSLEELTEKKRPECTDSNINCHDELSPWFSPILLGVFVILTQVLLLNLLVAMFASTYVRIEAASTGYWALQRYHLICEFVQRSPLPPPLILLWHLYLLIKYLVGRCRREHDLNYHPFKRSYIYQPSRERQLIHWERLRFWDYQRYVLQGRTRRKKQNQKSINVRTTVLTGQSSNPQNAQLNLALENFQSSVTQNMREIMSRTDRVEELDRKVDQIIKILKGMHDELAVLHRQSVYRTPIEKADSAKAFRFGPITTRPVAYVSTTPQPSPARMEHVGLLGFPLTPVSETETTQSEVQKLNVYEGNQHMIAMFSPPTADSTPSLYATPLPWDSERSEGEALGWRPSPFPVHDWSESDDFEEAMRTRRWNPMGTAYQPTQDNPSPDPIRGVPRNPTGRTGVGGKGRLPVWGANPAVIIVLTREQKPKQKLARKTFVWPSDRLRLEYALIVHRVAFQLPWFLVRHPSTCNGLDCTKSLVDLFVNKRIEEVCQTQPGNREPYEKTAKAYHEAQFQQVWRGYLNDMINTDNAWIEPIVVNVHFQPGETEQTEILRIFSWGNSTMEWVGEHEKVTNMRESHRTVVQMTLKKLRESKSS</sequence>
<feature type="transmembrane region" description="Helical" evidence="10">
    <location>
        <begin position="986"/>
        <end position="1006"/>
    </location>
</feature>
<feature type="domain" description="TRPM-like" evidence="13">
    <location>
        <begin position="577"/>
        <end position="808"/>
    </location>
</feature>
<evidence type="ECO:0000259" key="11">
    <source>
        <dbReference type="Pfam" id="PF00520"/>
    </source>
</evidence>
<feature type="repeat" description="ANK" evidence="8">
    <location>
        <begin position="39"/>
        <end position="71"/>
    </location>
</feature>
<dbReference type="GO" id="GO:0099604">
    <property type="term" value="F:ligand-gated calcium channel activity"/>
    <property type="evidence" value="ECO:0007669"/>
    <property type="project" value="TreeGrafter"/>
</dbReference>
<evidence type="ECO:0000256" key="8">
    <source>
        <dbReference type="PROSITE-ProRule" id="PRU00023"/>
    </source>
</evidence>
<feature type="transmembrane region" description="Helical" evidence="10">
    <location>
        <begin position="1050"/>
        <end position="1068"/>
    </location>
</feature>
<evidence type="ECO:0000259" key="12">
    <source>
        <dbReference type="Pfam" id="PF18139"/>
    </source>
</evidence>
<dbReference type="PROSITE" id="PS50297">
    <property type="entry name" value="ANK_REP_REGION"/>
    <property type="match status" value="1"/>
</dbReference>
<dbReference type="SMART" id="SM00248">
    <property type="entry name" value="ANK"/>
    <property type="match status" value="3"/>
</dbReference>
<dbReference type="InterPro" id="IPR005821">
    <property type="entry name" value="Ion_trans_dom"/>
</dbReference>
<dbReference type="Pfam" id="PF00520">
    <property type="entry name" value="Ion_trans"/>
    <property type="match status" value="1"/>
</dbReference>
<dbReference type="PANTHER" id="PTHR13800:SF12">
    <property type="entry name" value="TRANSIENT RECEPTOR POTENTIAL CATION CHANNEL SUBFAMILY M MEMBER-LIKE 2"/>
    <property type="match status" value="1"/>
</dbReference>
<feature type="transmembrane region" description="Helical" evidence="10">
    <location>
        <begin position="948"/>
        <end position="965"/>
    </location>
</feature>
<evidence type="ECO:0000256" key="2">
    <source>
        <dbReference type="ARBA" id="ARBA00022448"/>
    </source>
</evidence>
<feature type="transmembrane region" description="Helical" evidence="10">
    <location>
        <begin position="917"/>
        <end position="936"/>
    </location>
</feature>
<feature type="transmembrane region" description="Helical" evidence="10">
    <location>
        <begin position="1074"/>
        <end position="1094"/>
    </location>
</feature>
<dbReference type="Pfam" id="PF18139">
    <property type="entry name" value="LSDAT_euk"/>
    <property type="match status" value="1"/>
</dbReference>
<feature type="region of interest" description="Disordered" evidence="9">
    <location>
        <begin position="1495"/>
        <end position="1525"/>
    </location>
</feature>
<proteinExistence type="predicted"/>
<evidence type="ECO:0000256" key="4">
    <source>
        <dbReference type="ARBA" id="ARBA00022989"/>
    </source>
</evidence>
<feature type="transmembrane region" description="Helical" evidence="10">
    <location>
        <begin position="1208"/>
        <end position="1226"/>
    </location>
</feature>
<reference evidence="14" key="1">
    <citation type="submission" date="2019-05" db="EMBL/GenBank/DDBJ databases">
        <title>Annotation for the trematode Paragonimus heterotremus.</title>
        <authorList>
            <person name="Choi Y.-J."/>
        </authorList>
    </citation>
    <scope>NUCLEOTIDE SEQUENCE</scope>
    <source>
        <strain evidence="14">LC</strain>
    </source>
</reference>
<evidence type="ECO:0000256" key="1">
    <source>
        <dbReference type="ARBA" id="ARBA00004141"/>
    </source>
</evidence>
<evidence type="ECO:0000256" key="6">
    <source>
        <dbReference type="ARBA" id="ARBA00023136"/>
    </source>
</evidence>
<organism evidence="14 15">
    <name type="scientific">Paragonimus heterotremus</name>
    <dbReference type="NCBI Taxonomy" id="100268"/>
    <lineage>
        <taxon>Eukaryota</taxon>
        <taxon>Metazoa</taxon>
        <taxon>Spiralia</taxon>
        <taxon>Lophotrochozoa</taxon>
        <taxon>Platyhelminthes</taxon>
        <taxon>Trematoda</taxon>
        <taxon>Digenea</taxon>
        <taxon>Plagiorchiida</taxon>
        <taxon>Troglotremata</taxon>
        <taxon>Troglotrematidae</taxon>
        <taxon>Paragonimus</taxon>
    </lineage>
</organism>
<name>A0A8J4TQC8_9TREM</name>
<accession>A0A8J4TQC8</accession>
<dbReference type="PANTHER" id="PTHR13800">
    <property type="entry name" value="TRANSIENT RECEPTOR POTENTIAL CATION CHANNEL, SUBFAMILY M, MEMBER 6"/>
    <property type="match status" value="1"/>
</dbReference>
<feature type="domain" description="TRPM SLOG" evidence="12">
    <location>
        <begin position="234"/>
        <end position="466"/>
    </location>
</feature>
<dbReference type="Pfam" id="PF25508">
    <property type="entry name" value="TRPM2"/>
    <property type="match status" value="1"/>
</dbReference>